<feature type="compositionally biased region" description="Basic and acidic residues" evidence="1">
    <location>
        <begin position="372"/>
        <end position="401"/>
    </location>
</feature>
<name>A0A9P8T4Q6_9ASCO</name>
<protein>
    <submittedName>
        <fullName evidence="2">Uncharacterized protein</fullName>
    </submittedName>
</protein>
<feature type="compositionally biased region" description="Basic residues" evidence="1">
    <location>
        <begin position="428"/>
        <end position="437"/>
    </location>
</feature>
<dbReference type="Proteomes" id="UP000769157">
    <property type="component" value="Unassembled WGS sequence"/>
</dbReference>
<feature type="region of interest" description="Disordered" evidence="1">
    <location>
        <begin position="428"/>
        <end position="466"/>
    </location>
</feature>
<dbReference type="AlphaFoldDB" id="A0A9P8T4Q6"/>
<evidence type="ECO:0000313" key="3">
    <source>
        <dbReference type="Proteomes" id="UP000769157"/>
    </source>
</evidence>
<accession>A0A9P8T4Q6</accession>
<reference evidence="2" key="1">
    <citation type="journal article" date="2021" name="Open Biol.">
        <title>Shared evolutionary footprints suggest mitochondrial oxidative damage underlies multiple complex I losses in fungi.</title>
        <authorList>
            <person name="Schikora-Tamarit M.A."/>
            <person name="Marcet-Houben M."/>
            <person name="Nosek J."/>
            <person name="Gabaldon T."/>
        </authorList>
    </citation>
    <scope>NUCLEOTIDE SEQUENCE</scope>
    <source>
        <strain evidence="2">CBS6075</strain>
    </source>
</reference>
<feature type="compositionally biased region" description="Basic and acidic residues" evidence="1">
    <location>
        <begin position="444"/>
        <end position="464"/>
    </location>
</feature>
<organism evidence="2 3">
    <name type="scientific">Ogataea philodendri</name>
    <dbReference type="NCBI Taxonomy" id="1378263"/>
    <lineage>
        <taxon>Eukaryota</taxon>
        <taxon>Fungi</taxon>
        <taxon>Dikarya</taxon>
        <taxon>Ascomycota</taxon>
        <taxon>Saccharomycotina</taxon>
        <taxon>Pichiomycetes</taxon>
        <taxon>Pichiales</taxon>
        <taxon>Pichiaceae</taxon>
        <taxon>Ogataea</taxon>
    </lineage>
</organism>
<dbReference type="GeneID" id="70235645"/>
<keyword evidence="3" id="KW-1185">Reference proteome</keyword>
<proteinExistence type="predicted"/>
<evidence type="ECO:0000256" key="1">
    <source>
        <dbReference type="SAM" id="MobiDB-lite"/>
    </source>
</evidence>
<sequence length="561" mass="61705">MVSLSIWTADESTDVIPFISNTTCLIGPLERSAAGWLFTDPHSSKRRSRAFMSLALVNVSGSGIFTIKHPSLSSRLSLDPAERTPDVCSAAAVCERSAFTSVAVPATWERNWIRDLVECLITRITEYEHPSATPTSIDTNSDAASVTTNVTSSLYPLVRIWNNMSLGVSWTSESPTVPMTAFRTQIGRWYTYGSMYAVTRSVVRPIMNPETGVLAPLIELSLDRASLLDETGISRLEPRLFPAEELSKKPRIAHTNEVENTFGYHCLASPANGSVNLKSSTSTLPRTRTPCLSKRKCADKIVESTTTTRISGKNVDSLNFRRASAFFTELAASSTTNAPSPTTSGEQNGVDAEDGDGGVEDHGEADCGDEALEQRSAEHVVDEAEAEQPEREQHCARGRGDHGEHVDWVHAVVVLDDLLDRLPHNHGHCGLRPHNHLRNGSEQCVHHGRDRKPQQPADGRDVGHRARKRHAERDLYGSFWAMVRLCVLREWATWRVLPSEDVSDDLDTPDELRGSMSGSLMAPNEGGWTAGVLPCKTARLTDPSRRSFSLDDAMCSEYEAK</sequence>
<feature type="region of interest" description="Disordered" evidence="1">
    <location>
        <begin position="332"/>
        <end position="401"/>
    </location>
</feature>
<dbReference type="RefSeq" id="XP_046060698.1">
    <property type="nucleotide sequence ID" value="XM_046204678.1"/>
</dbReference>
<dbReference type="OrthoDB" id="10496017at2759"/>
<reference evidence="2" key="2">
    <citation type="submission" date="2021-01" db="EMBL/GenBank/DDBJ databases">
        <authorList>
            <person name="Schikora-Tamarit M.A."/>
        </authorList>
    </citation>
    <scope>NUCLEOTIDE SEQUENCE</scope>
    <source>
        <strain evidence="2">CBS6075</strain>
    </source>
</reference>
<feature type="compositionally biased region" description="Low complexity" evidence="1">
    <location>
        <begin position="332"/>
        <end position="344"/>
    </location>
</feature>
<comment type="caution">
    <text evidence="2">The sequence shown here is derived from an EMBL/GenBank/DDBJ whole genome shotgun (WGS) entry which is preliminary data.</text>
</comment>
<gene>
    <name evidence="2" type="ORF">OGAPHI_003680</name>
</gene>
<dbReference type="EMBL" id="JAEUBE010000295">
    <property type="protein sequence ID" value="KAH3665494.1"/>
    <property type="molecule type" value="Genomic_DNA"/>
</dbReference>
<evidence type="ECO:0000313" key="2">
    <source>
        <dbReference type="EMBL" id="KAH3665494.1"/>
    </source>
</evidence>